<reference evidence="2" key="2">
    <citation type="journal article" date="2022" name="BMC Genomics">
        <title>Comparative genome analysis of mycobacteria focusing on tRNA and non-coding RNA.</title>
        <authorList>
            <person name="Behra P.R.K."/>
            <person name="Pettersson B.M.F."/>
            <person name="Ramesh M."/>
            <person name="Das S."/>
            <person name="Dasgupta S."/>
            <person name="Kirsebom L.A."/>
        </authorList>
    </citation>
    <scope>NUCLEOTIDE SEQUENCE</scope>
    <source>
        <strain evidence="2">DSM 45406</strain>
    </source>
</reference>
<protein>
    <recommendedName>
        <fullName evidence="6">ATP/GTP-binding protein</fullName>
    </recommendedName>
</protein>
<name>A0A9X3BRN2_9MYCO</name>
<feature type="region of interest" description="Disordered" evidence="1">
    <location>
        <begin position="1"/>
        <end position="28"/>
    </location>
</feature>
<reference evidence="3" key="3">
    <citation type="submission" date="2022-08" db="EMBL/GenBank/DDBJ databases">
        <title>Whole genome sequencing of non-tuberculosis mycobacteria type-strains.</title>
        <authorList>
            <person name="Igarashi Y."/>
            <person name="Osugi A."/>
            <person name="Mitarai S."/>
        </authorList>
    </citation>
    <scope>NUCLEOTIDE SEQUENCE</scope>
    <source>
        <strain evidence="3">JCM 16372</strain>
    </source>
</reference>
<dbReference type="Proteomes" id="UP001055159">
    <property type="component" value="Chromosome"/>
</dbReference>
<reference evidence="2" key="1">
    <citation type="submission" date="2020-07" db="EMBL/GenBank/DDBJ databases">
        <authorList>
            <person name="Pettersson B.M.F."/>
            <person name="Behra P.R.K."/>
            <person name="Ramesh M."/>
            <person name="Das S."/>
            <person name="Dasgupta S."/>
            <person name="Kirsebom L.A."/>
        </authorList>
    </citation>
    <scope>NUCLEOTIDE SEQUENCE</scope>
    <source>
        <strain evidence="2">DSM 45406</strain>
    </source>
</reference>
<sequence>MARRPARKRRQLDPLPPPRRIETGPDGFDYEVRPVPGVRAVKVYRCPGCDHEIRPGVAHVVVWPADAGESSVDDRRHWHTPCWANRATRGPTRRWS</sequence>
<evidence type="ECO:0000256" key="1">
    <source>
        <dbReference type="SAM" id="MobiDB-lite"/>
    </source>
</evidence>
<evidence type="ECO:0000313" key="2">
    <source>
        <dbReference type="EMBL" id="MCV7071606.1"/>
    </source>
</evidence>
<evidence type="ECO:0000313" key="4">
    <source>
        <dbReference type="Proteomes" id="UP001055159"/>
    </source>
</evidence>
<dbReference type="Proteomes" id="UP001140272">
    <property type="component" value="Unassembled WGS sequence"/>
</dbReference>
<organism evidence="2 5">
    <name type="scientific">Mycolicibacterium rufum</name>
    <dbReference type="NCBI Taxonomy" id="318424"/>
    <lineage>
        <taxon>Bacteria</taxon>
        <taxon>Bacillati</taxon>
        <taxon>Actinomycetota</taxon>
        <taxon>Actinomycetes</taxon>
        <taxon>Mycobacteriales</taxon>
        <taxon>Mycobacteriaceae</taxon>
        <taxon>Mycolicibacterium</taxon>
    </lineage>
</organism>
<evidence type="ECO:0000313" key="3">
    <source>
        <dbReference type="EMBL" id="ULP35453.1"/>
    </source>
</evidence>
<keyword evidence="4" id="KW-1185">Reference proteome</keyword>
<dbReference type="AlphaFoldDB" id="A0A9X3BRN2"/>
<gene>
    <name evidence="2" type="ORF">H7H73_15525</name>
    <name evidence="3" type="ORF">MJO55_19550</name>
</gene>
<dbReference type="EMBL" id="CP092427">
    <property type="protein sequence ID" value="ULP35453.1"/>
    <property type="molecule type" value="Genomic_DNA"/>
</dbReference>
<proteinExistence type="predicted"/>
<accession>A0A9X3BRN2</accession>
<feature type="compositionally biased region" description="Basic residues" evidence="1">
    <location>
        <begin position="1"/>
        <end position="10"/>
    </location>
</feature>
<evidence type="ECO:0008006" key="6">
    <source>
        <dbReference type="Google" id="ProtNLM"/>
    </source>
</evidence>
<dbReference type="RefSeq" id="WP_043411253.1">
    <property type="nucleotide sequence ID" value="NZ_CP092427.2"/>
</dbReference>
<dbReference type="EMBL" id="JACKRN010000545">
    <property type="protein sequence ID" value="MCV7071606.1"/>
    <property type="molecule type" value="Genomic_DNA"/>
</dbReference>
<evidence type="ECO:0000313" key="5">
    <source>
        <dbReference type="Proteomes" id="UP001140272"/>
    </source>
</evidence>